<protein>
    <submittedName>
        <fullName evidence="1">Nucleotidyltransferase</fullName>
    </submittedName>
</protein>
<sequence>MLNLSSLKLATTSLKSSLAVALSDAEMGKMSPAAKETIIAGVIQNFEFTYELCWKFLKRFLGNELGSNYVDGVSRKELFRLGTEHHLISNIDNWFKYHDSRNETSHTYDKTTAQEVFEVATKFIKDAEELLANLEKRNH</sequence>
<gene>
    <name evidence="1" type="ORF">COT42_03530</name>
</gene>
<accession>A0A2H0XZ10</accession>
<dbReference type="AlphaFoldDB" id="A0A2H0XZ10"/>
<evidence type="ECO:0000313" key="1">
    <source>
        <dbReference type="EMBL" id="PIS30259.1"/>
    </source>
</evidence>
<dbReference type="NCBIfam" id="TIGR01987">
    <property type="entry name" value="HI0074"/>
    <property type="match status" value="1"/>
</dbReference>
<name>A0A2H0XZ10_UNCSA</name>
<dbReference type="SUPFAM" id="SSF81593">
    <property type="entry name" value="Nucleotidyltransferase substrate binding subunit/domain"/>
    <property type="match status" value="1"/>
</dbReference>
<evidence type="ECO:0000313" key="2">
    <source>
        <dbReference type="Proteomes" id="UP000231343"/>
    </source>
</evidence>
<proteinExistence type="predicted"/>
<dbReference type="InterPro" id="IPR010235">
    <property type="entry name" value="HepT"/>
</dbReference>
<organism evidence="1 2">
    <name type="scientific">Candidatus Saganbacteria bacterium CG08_land_8_20_14_0_20_45_16</name>
    <dbReference type="NCBI Taxonomy" id="2014293"/>
    <lineage>
        <taxon>Bacteria</taxon>
        <taxon>Bacillati</taxon>
        <taxon>Saganbacteria</taxon>
    </lineage>
</organism>
<dbReference type="GO" id="GO:0016740">
    <property type="term" value="F:transferase activity"/>
    <property type="evidence" value="ECO:0007669"/>
    <property type="project" value="UniProtKB-KW"/>
</dbReference>
<dbReference type="EMBL" id="PEYM01000059">
    <property type="protein sequence ID" value="PIS30259.1"/>
    <property type="molecule type" value="Genomic_DNA"/>
</dbReference>
<keyword evidence="1" id="KW-0808">Transferase</keyword>
<dbReference type="Proteomes" id="UP000231343">
    <property type="component" value="Unassembled WGS sequence"/>
</dbReference>
<dbReference type="Gene3D" id="1.20.120.330">
    <property type="entry name" value="Nucleotidyltransferases domain 2"/>
    <property type="match status" value="1"/>
</dbReference>
<dbReference type="Pfam" id="PF08780">
    <property type="entry name" value="NTase_sub_bind"/>
    <property type="match status" value="1"/>
</dbReference>
<comment type="caution">
    <text evidence="1">The sequence shown here is derived from an EMBL/GenBank/DDBJ whole genome shotgun (WGS) entry which is preliminary data.</text>
</comment>
<reference evidence="1 2" key="1">
    <citation type="submission" date="2017-09" db="EMBL/GenBank/DDBJ databases">
        <title>Depth-based differentiation of microbial function through sediment-hosted aquifers and enrichment of novel symbionts in the deep terrestrial subsurface.</title>
        <authorList>
            <person name="Probst A.J."/>
            <person name="Ladd B."/>
            <person name="Jarett J.K."/>
            <person name="Geller-Mcgrath D.E."/>
            <person name="Sieber C.M."/>
            <person name="Emerson J.B."/>
            <person name="Anantharaman K."/>
            <person name="Thomas B.C."/>
            <person name="Malmstrom R."/>
            <person name="Stieglmeier M."/>
            <person name="Klingl A."/>
            <person name="Woyke T."/>
            <person name="Ryan C.M."/>
            <person name="Banfield J.F."/>
        </authorList>
    </citation>
    <scope>NUCLEOTIDE SEQUENCE [LARGE SCALE GENOMIC DNA]</scope>
    <source>
        <strain evidence="1">CG08_land_8_20_14_0_20_45_16</strain>
    </source>
</reference>